<feature type="signal peptide" evidence="1">
    <location>
        <begin position="1"/>
        <end position="31"/>
    </location>
</feature>
<keyword evidence="1" id="KW-0732">Signal</keyword>
<dbReference type="InterPro" id="IPR012854">
    <property type="entry name" value="Cu_amine_oxidase-like_N"/>
</dbReference>
<sequence length="705" mass="73512">MRRIRRKWLSILLTLALLVGLMVPFAGSAVAETTYVNFSGAYSYVTSTGDNKAVTGYVYLTEKLSGAIGATTYVTLTLPDGVEYMAAPSTTTNYVYQGDGITAPNATLLGGTTKEIDLKWDSATGGLKFVFNASNYSALKIASTFSGDLNVSVRVWRVDNNGAVLWDESSNVTIAKVIAGKVSVTAASPTNVYVGTNQTAATITIQENVPGTVSGDVYVTLLTSDVTFGDTTGILSNVGINANVAGTSTSTKLVINTTPSSGIAGKLTITPKLNIPPTVSGDIQVKVSGSNTNIPETTLTIAKVAQGAVTVSALNNSDQIVYQGQSATLTTDLSIKPQTGAVLPQNSYITLQLPEGAKWNFTWSADSTPFVDTNGGTVNGVVYKGVYNSGRSIWFIVNTTVSSEIQLRDLQVIVSPTFPVGDLVVTVGGNAGVSGSVTIAQVKAPFTVTASKPEIKPVGGKQAAGNIVITEAAAGVLKVGKNITLSLPYGVSFNGTPTATVKSGNIGLGSVDLKDNVVTIPVTTASTTASTIEISGIYYDTDNRAALGDVVVTIGGTINEYNSDPVAKIANAVIVSPTKRVAVFTLGSNVYTVNGTQYTMDVAAYTKDGRTYLPVRYVAYALGVDPANVLWDDATQTVTLIKGTNVVQLTIGSKVLKLNGISINMDVAPELVSGRTMLPFRFIAQALGATVSYDEATQTVTMNLE</sequence>
<feature type="chain" id="PRO_5012754608" evidence="1">
    <location>
        <begin position="32"/>
        <end position="705"/>
    </location>
</feature>
<dbReference type="STRING" id="698762.SAMN00808754_0185"/>
<accession>A0A1W1V8P5</accession>
<dbReference type="InterPro" id="IPR036582">
    <property type="entry name" value="Mao_N_sf"/>
</dbReference>
<dbReference type="Gene3D" id="3.30.457.10">
    <property type="entry name" value="Copper amine oxidase-like, N-terminal domain"/>
    <property type="match status" value="2"/>
</dbReference>
<evidence type="ECO:0000259" key="2">
    <source>
        <dbReference type="Pfam" id="PF07833"/>
    </source>
</evidence>
<keyword evidence="4" id="KW-1185">Reference proteome</keyword>
<organism evidence="3 4">
    <name type="scientific">Thermanaeromonas toyohensis ToBE</name>
    <dbReference type="NCBI Taxonomy" id="698762"/>
    <lineage>
        <taxon>Bacteria</taxon>
        <taxon>Bacillati</taxon>
        <taxon>Bacillota</taxon>
        <taxon>Clostridia</taxon>
        <taxon>Neomoorellales</taxon>
        <taxon>Neomoorellaceae</taxon>
        <taxon>Thermanaeromonas</taxon>
    </lineage>
</organism>
<dbReference type="RefSeq" id="WP_084663142.1">
    <property type="nucleotide sequence ID" value="NZ_LT838272.1"/>
</dbReference>
<gene>
    <name evidence="3" type="ORF">SAMN00808754_0185</name>
</gene>
<evidence type="ECO:0000313" key="4">
    <source>
        <dbReference type="Proteomes" id="UP000192569"/>
    </source>
</evidence>
<name>A0A1W1V8P5_9FIRM</name>
<protein>
    <submittedName>
        <fullName evidence="3">Copper amine oxidase N-terminal domain-containing protein</fullName>
    </submittedName>
</protein>
<dbReference type="OrthoDB" id="2023214at2"/>
<dbReference type="EMBL" id="LT838272">
    <property type="protein sequence ID" value="SMB89616.1"/>
    <property type="molecule type" value="Genomic_DNA"/>
</dbReference>
<dbReference type="SUPFAM" id="SSF55383">
    <property type="entry name" value="Copper amine oxidase, domain N"/>
    <property type="match status" value="2"/>
</dbReference>
<dbReference type="Proteomes" id="UP000192569">
    <property type="component" value="Chromosome I"/>
</dbReference>
<dbReference type="AlphaFoldDB" id="A0A1W1V8P5"/>
<proteinExistence type="predicted"/>
<evidence type="ECO:0000313" key="3">
    <source>
        <dbReference type="EMBL" id="SMB89616.1"/>
    </source>
</evidence>
<reference evidence="3 4" key="1">
    <citation type="submission" date="2017-04" db="EMBL/GenBank/DDBJ databases">
        <authorList>
            <person name="Afonso C.L."/>
            <person name="Miller P.J."/>
            <person name="Scott M.A."/>
            <person name="Spackman E."/>
            <person name="Goraichik I."/>
            <person name="Dimitrov K.M."/>
            <person name="Suarez D.L."/>
            <person name="Swayne D.E."/>
        </authorList>
    </citation>
    <scope>NUCLEOTIDE SEQUENCE [LARGE SCALE GENOMIC DNA]</scope>
    <source>
        <strain evidence="3 4">ToBE</strain>
    </source>
</reference>
<evidence type="ECO:0000256" key="1">
    <source>
        <dbReference type="SAM" id="SignalP"/>
    </source>
</evidence>
<feature type="domain" description="Copper amine oxidase-like N-terminal" evidence="2">
    <location>
        <begin position="592"/>
        <end position="701"/>
    </location>
</feature>
<dbReference type="Pfam" id="PF07833">
    <property type="entry name" value="Cu_amine_oxidN1"/>
    <property type="match status" value="1"/>
</dbReference>